<keyword evidence="1" id="KW-0812">Transmembrane</keyword>
<keyword evidence="1" id="KW-1133">Transmembrane helix</keyword>
<evidence type="ECO:0000313" key="3">
    <source>
        <dbReference type="Proteomes" id="UP000018466"/>
    </source>
</evidence>
<sequence length="207" mass="22107">MYTPKNRILYLSQLALLVAIELVMKLVGLGSVPIGPLSMSFLTVPIAVAAILLGPFAGAVTGAVFGITAFYECVSGTSPLGLALLQFSVFHTFMLCVTMRILVGLCTAWIFRLVLGASKRKNLSFLIGAVAAPLTNTIFFMGYMVLFFYQTEPIQALASALHATNPLAFIVLLVGLQGVIEVVVSGIVSTLIVKVLSRLLAAQQEIR</sequence>
<proteinExistence type="predicted"/>
<evidence type="ECO:0000313" key="2">
    <source>
        <dbReference type="EMBL" id="EHO16441.1"/>
    </source>
</evidence>
<feature type="transmembrane region" description="Helical" evidence="1">
    <location>
        <begin position="123"/>
        <end position="149"/>
    </location>
</feature>
<keyword evidence="1" id="KW-0472">Membrane</keyword>
<dbReference type="GO" id="GO:0022857">
    <property type="term" value="F:transmembrane transporter activity"/>
    <property type="evidence" value="ECO:0007669"/>
    <property type="project" value="InterPro"/>
</dbReference>
<dbReference type="RefSeq" id="WP_009532973.1">
    <property type="nucleotide sequence ID" value="NZ_JH590863.1"/>
</dbReference>
<dbReference type="EMBL" id="AGEL01000007">
    <property type="protein sequence ID" value="EHO16441.1"/>
    <property type="molecule type" value="Genomic_DNA"/>
</dbReference>
<name>A0AA36Y489_9FIRM</name>
<organism evidence="2 3">
    <name type="scientific">Stomatobaculum longum</name>
    <dbReference type="NCBI Taxonomy" id="796942"/>
    <lineage>
        <taxon>Bacteria</taxon>
        <taxon>Bacillati</taxon>
        <taxon>Bacillota</taxon>
        <taxon>Clostridia</taxon>
        <taxon>Lachnospirales</taxon>
        <taxon>Lachnospiraceae</taxon>
        <taxon>Stomatobaculum</taxon>
    </lineage>
</organism>
<dbReference type="GeneID" id="86940901"/>
<reference evidence="2 3" key="1">
    <citation type="submission" date="2011-10" db="EMBL/GenBank/DDBJ databases">
        <title>The Genome Sequence of Lachnospiraceae bacterium ACC2.</title>
        <authorList>
            <consortium name="The Broad Institute Genome Sequencing Platform"/>
            <person name="Earl A."/>
            <person name="Ward D."/>
            <person name="Feldgarden M."/>
            <person name="Gevers D."/>
            <person name="Sizova M."/>
            <person name="Hazen A."/>
            <person name="Epstein S."/>
            <person name="Young S.K."/>
            <person name="Zeng Q."/>
            <person name="Gargeya S."/>
            <person name="Fitzgerald M."/>
            <person name="Haas B."/>
            <person name="Abouelleil A."/>
            <person name="Alvarado L."/>
            <person name="Arachchi H.M."/>
            <person name="Berlin A."/>
            <person name="Brown A."/>
            <person name="Chapman S.B."/>
            <person name="Chen Z."/>
            <person name="Dunbar C."/>
            <person name="Freedman E."/>
            <person name="Gearin G."/>
            <person name="Goldberg J."/>
            <person name="Griggs A."/>
            <person name="Gujja S."/>
            <person name="Heiman D."/>
            <person name="Howarth C."/>
            <person name="Larson L."/>
            <person name="Lui A."/>
            <person name="MacDonald P.J.P."/>
            <person name="Montmayeur A."/>
            <person name="Murphy C."/>
            <person name="Neiman D."/>
            <person name="Pearson M."/>
            <person name="Priest M."/>
            <person name="Roberts A."/>
            <person name="Saif S."/>
            <person name="Shea T."/>
            <person name="Shenoy N."/>
            <person name="Sisk P."/>
            <person name="Stolte C."/>
            <person name="Sykes S."/>
            <person name="Wortman J."/>
            <person name="Nusbaum C."/>
            <person name="Birren B."/>
        </authorList>
    </citation>
    <scope>NUCLEOTIDE SEQUENCE [LARGE SCALE GENOMIC DNA]</scope>
    <source>
        <strain evidence="2 3">ACC2</strain>
    </source>
</reference>
<feature type="transmembrane region" description="Helical" evidence="1">
    <location>
        <begin position="83"/>
        <end position="111"/>
    </location>
</feature>
<comment type="caution">
    <text evidence="2">The sequence shown here is derived from an EMBL/GenBank/DDBJ whole genome shotgun (WGS) entry which is preliminary data.</text>
</comment>
<dbReference type="AlphaFoldDB" id="A0AA36Y489"/>
<dbReference type="Gene3D" id="1.10.1760.20">
    <property type="match status" value="1"/>
</dbReference>
<feature type="transmembrane region" description="Helical" evidence="1">
    <location>
        <begin position="46"/>
        <end position="71"/>
    </location>
</feature>
<dbReference type="InterPro" id="IPR024529">
    <property type="entry name" value="ECF_trnsprt_substrate-spec"/>
</dbReference>
<gene>
    <name evidence="2" type="ORF">HMPREF9623_01140</name>
</gene>
<protein>
    <recommendedName>
        <fullName evidence="4">ECF transporter S component</fullName>
    </recommendedName>
</protein>
<evidence type="ECO:0000256" key="1">
    <source>
        <dbReference type="SAM" id="Phobius"/>
    </source>
</evidence>
<dbReference type="Proteomes" id="UP000018466">
    <property type="component" value="Unassembled WGS sequence"/>
</dbReference>
<accession>A0AA36Y489</accession>
<feature type="transmembrane region" description="Helical" evidence="1">
    <location>
        <begin position="12"/>
        <end position="34"/>
    </location>
</feature>
<feature type="transmembrane region" description="Helical" evidence="1">
    <location>
        <begin position="169"/>
        <end position="193"/>
    </location>
</feature>
<dbReference type="Pfam" id="PF12822">
    <property type="entry name" value="ECF_trnsprt"/>
    <property type="match status" value="1"/>
</dbReference>
<keyword evidence="3" id="KW-1185">Reference proteome</keyword>
<evidence type="ECO:0008006" key="4">
    <source>
        <dbReference type="Google" id="ProtNLM"/>
    </source>
</evidence>